<dbReference type="AlphaFoldDB" id="A0A1M5S1I9"/>
<protein>
    <submittedName>
        <fullName evidence="1">Uncharacterized protein</fullName>
    </submittedName>
</protein>
<organism evidence="1 2">
    <name type="scientific">Bradyrhizobium erythrophlei</name>
    <dbReference type="NCBI Taxonomy" id="1437360"/>
    <lineage>
        <taxon>Bacteria</taxon>
        <taxon>Pseudomonadati</taxon>
        <taxon>Pseudomonadota</taxon>
        <taxon>Alphaproteobacteria</taxon>
        <taxon>Hyphomicrobiales</taxon>
        <taxon>Nitrobacteraceae</taxon>
        <taxon>Bradyrhizobium</taxon>
    </lineage>
</organism>
<name>A0A1M5S1I9_9BRAD</name>
<evidence type="ECO:0000313" key="1">
    <source>
        <dbReference type="EMBL" id="SHH32492.1"/>
    </source>
</evidence>
<dbReference type="RefSeq" id="WP_079569934.1">
    <property type="nucleotide sequence ID" value="NZ_LT670818.1"/>
</dbReference>
<accession>A0A1M5S1I9</accession>
<sequence length="79" mass="8425">MKILTIIAALGVIGAVLVVALFGTASPCGILREVTRQREKIPGIMPDVVVDTYLTNKHGSLTPAKCLGLLFSRHAPQSR</sequence>
<evidence type="ECO:0000313" key="2">
    <source>
        <dbReference type="Proteomes" id="UP000190675"/>
    </source>
</evidence>
<dbReference type="EMBL" id="LT670818">
    <property type="protein sequence ID" value="SHH32492.1"/>
    <property type="molecule type" value="Genomic_DNA"/>
</dbReference>
<dbReference type="Proteomes" id="UP000190675">
    <property type="component" value="Chromosome I"/>
</dbReference>
<proteinExistence type="predicted"/>
<reference evidence="1 2" key="1">
    <citation type="submission" date="2016-11" db="EMBL/GenBank/DDBJ databases">
        <authorList>
            <person name="Jaros S."/>
            <person name="Januszkiewicz K."/>
            <person name="Wedrychowicz H."/>
        </authorList>
    </citation>
    <scope>NUCLEOTIDE SEQUENCE [LARGE SCALE GENOMIC DNA]</scope>
    <source>
        <strain evidence="1 2">GAS242</strain>
    </source>
</reference>
<gene>
    <name evidence="1" type="ORF">SAMN05444169_6897</name>
</gene>